<dbReference type="PROSITE" id="PS01095">
    <property type="entry name" value="GH18_1"/>
    <property type="match status" value="1"/>
</dbReference>
<dbReference type="InterPro" id="IPR036573">
    <property type="entry name" value="CBM_sf_5/12"/>
</dbReference>
<dbReference type="InterPro" id="IPR003610">
    <property type="entry name" value="CBM5/12"/>
</dbReference>
<dbReference type="EC" id="3.2.1.14" evidence="2"/>
<dbReference type="Proteomes" id="UP001319080">
    <property type="component" value="Unassembled WGS sequence"/>
</dbReference>
<evidence type="ECO:0000256" key="1">
    <source>
        <dbReference type="ARBA" id="ARBA00009121"/>
    </source>
</evidence>
<dbReference type="Gene3D" id="2.10.10.20">
    <property type="entry name" value="Carbohydrate-binding module superfamily 5/12"/>
    <property type="match status" value="1"/>
</dbReference>
<keyword evidence="9" id="KW-1185">Reference proteome</keyword>
<comment type="caution">
    <text evidence="8">The sequence shown here is derived from an EMBL/GenBank/DDBJ whole genome shotgun (WGS) entry which is preliminary data.</text>
</comment>
<dbReference type="Pfam" id="PF17957">
    <property type="entry name" value="Big_7"/>
    <property type="match status" value="5"/>
</dbReference>
<dbReference type="CDD" id="cd02871">
    <property type="entry name" value="GH18_chitinase_D-like"/>
    <property type="match status" value="1"/>
</dbReference>
<dbReference type="Pfam" id="PF00704">
    <property type="entry name" value="Glyco_hydro_18"/>
    <property type="match status" value="1"/>
</dbReference>
<dbReference type="PANTHER" id="PTHR45708:SF49">
    <property type="entry name" value="ENDOCHITINASE"/>
    <property type="match status" value="1"/>
</dbReference>
<dbReference type="InterPro" id="IPR011583">
    <property type="entry name" value="Chitinase_II/V-like_cat"/>
</dbReference>
<dbReference type="InterPro" id="IPR001579">
    <property type="entry name" value="Glyco_hydro_18_chit_AS"/>
</dbReference>
<dbReference type="GO" id="GO:0030246">
    <property type="term" value="F:carbohydrate binding"/>
    <property type="evidence" value="ECO:0007669"/>
    <property type="project" value="InterPro"/>
</dbReference>
<dbReference type="SMART" id="SM00495">
    <property type="entry name" value="ChtBD3"/>
    <property type="match status" value="3"/>
</dbReference>
<proteinExistence type="inferred from homology"/>
<evidence type="ECO:0000256" key="3">
    <source>
        <dbReference type="ARBA" id="ARBA00022801"/>
    </source>
</evidence>
<evidence type="ECO:0000256" key="4">
    <source>
        <dbReference type="ARBA" id="ARBA00023277"/>
    </source>
</evidence>
<dbReference type="Pfam" id="PF02839">
    <property type="entry name" value="CBM_5_12"/>
    <property type="match status" value="1"/>
</dbReference>
<dbReference type="SMART" id="SM00636">
    <property type="entry name" value="Glyco_18"/>
    <property type="match status" value="1"/>
</dbReference>
<dbReference type="Gene3D" id="2.60.40.10">
    <property type="entry name" value="Immunoglobulins"/>
    <property type="match status" value="5"/>
</dbReference>
<comment type="similarity">
    <text evidence="1">Belongs to the glycosyl hydrolase 18 family. Chitinase class II subfamily.</text>
</comment>
<dbReference type="GO" id="GO:0008843">
    <property type="term" value="F:endochitinase activity"/>
    <property type="evidence" value="ECO:0007669"/>
    <property type="project" value="UniProtKB-EC"/>
</dbReference>
<keyword evidence="4" id="KW-0119">Carbohydrate metabolism</keyword>
<keyword evidence="3 6" id="KW-0378">Hydrolase</keyword>
<dbReference type="GO" id="GO:0005975">
    <property type="term" value="P:carbohydrate metabolic process"/>
    <property type="evidence" value="ECO:0007669"/>
    <property type="project" value="InterPro"/>
</dbReference>
<dbReference type="InterPro" id="IPR001223">
    <property type="entry name" value="Glyco_hydro18_cat"/>
</dbReference>
<evidence type="ECO:0000259" key="7">
    <source>
        <dbReference type="PROSITE" id="PS51910"/>
    </source>
</evidence>
<gene>
    <name evidence="8" type="ORF">KK062_11575</name>
</gene>
<dbReference type="SUPFAM" id="SSF51055">
    <property type="entry name" value="Carbohydrate binding domain"/>
    <property type="match status" value="1"/>
</dbReference>
<evidence type="ECO:0000256" key="5">
    <source>
        <dbReference type="ARBA" id="ARBA00023295"/>
    </source>
</evidence>
<dbReference type="PANTHER" id="PTHR45708">
    <property type="entry name" value="ENDOCHITINASE"/>
    <property type="match status" value="1"/>
</dbReference>
<dbReference type="InterPro" id="IPR050542">
    <property type="entry name" value="Glycosyl_Hydrlase18_Chitinase"/>
</dbReference>
<dbReference type="GO" id="GO:0008061">
    <property type="term" value="F:chitin binding"/>
    <property type="evidence" value="ECO:0007669"/>
    <property type="project" value="InterPro"/>
</dbReference>
<evidence type="ECO:0000313" key="9">
    <source>
        <dbReference type="Proteomes" id="UP001319080"/>
    </source>
</evidence>
<organism evidence="8 9">
    <name type="scientific">Dawidia cretensis</name>
    <dbReference type="NCBI Taxonomy" id="2782350"/>
    <lineage>
        <taxon>Bacteria</taxon>
        <taxon>Pseudomonadati</taxon>
        <taxon>Bacteroidota</taxon>
        <taxon>Cytophagia</taxon>
        <taxon>Cytophagales</taxon>
        <taxon>Chryseotaleaceae</taxon>
        <taxon>Dawidia</taxon>
    </lineage>
</organism>
<dbReference type="RefSeq" id="WP_317195767.1">
    <property type="nucleotide sequence ID" value="NZ_JAHESE010000009.1"/>
</dbReference>
<dbReference type="EMBL" id="JAHESE010000009">
    <property type="protein sequence ID" value="MBT1708868.1"/>
    <property type="molecule type" value="Genomic_DNA"/>
</dbReference>
<dbReference type="SUPFAM" id="SSF51445">
    <property type="entry name" value="(Trans)glycosidases"/>
    <property type="match status" value="1"/>
</dbReference>
<evidence type="ECO:0000256" key="6">
    <source>
        <dbReference type="RuleBase" id="RU000489"/>
    </source>
</evidence>
<name>A0AAP2GTZ7_9BACT</name>
<evidence type="ECO:0000313" key="8">
    <source>
        <dbReference type="EMBL" id="MBT1708868.1"/>
    </source>
</evidence>
<keyword evidence="5 6" id="KW-0326">Glycosidase</keyword>
<dbReference type="InterPro" id="IPR013783">
    <property type="entry name" value="Ig-like_fold"/>
</dbReference>
<dbReference type="CDD" id="cd12215">
    <property type="entry name" value="ChiC_BD"/>
    <property type="match status" value="1"/>
</dbReference>
<accession>A0AAP2GTZ7</accession>
<sequence>MRRHYTPAAGWLSYRRWFAVFLMIFCITAVHASSPSYRDERCVACTDPVWMAANTYTSGARVSLNNKIYEARWWTQGENPETRSGEWDVWRYIGPCDGGGTNVNPTVSLTAPANGASFTAPASVTLTATASDADGTVAKVGFYQGATLLGEDTSAPYSYTWGGIGSGTYSLTARATDNAGGIATTAAVGITVTGVTNASPAATLTAPANGASFTAPASITLTATASDTDGAVAKVGFYNGAALLGEDTSAPYSYTWSSVPAGTYALRAVATDNAGATGTSATTSVTVNGNTGGGCNIPTYANGAAYSTGDEVQYNNKKYKCEVGGWCSLGGAYEPGIGWAWDNAWELLGDCTGGNNGPSVNITAPTAGTNFPVGQAVTIAATASDADGSITKVEFFVDGAKIGEDVSTPYSISWTATQGYHTLVGRATDNSGFTKESAAVSITAGDVNTGGLPARIMSGYWHTWGGGVPFVKLRDVSPKWDVINISFVEPVTVGSTNGQVKFVLAGATADYTVANFKSDIKLLQSQGKKIVISIGGYEGYFSLTSAAARTTFVSNMKSIIDEYGFDGIDIDLEQSSLELETGDADFRNPTSPKVVQMIGAIRDLCNHYGNNFILTFAPEAFYLQLGYQWYAGLHSSVDRRAGVYIPVIHALRDKITYVQSQLYNQPAIMGLNGTLYSSGNPDYLVSMTDMLLKGFNVGGNPSYFFPPLRPDQVVIAVPSSAGAAGSGQVTNQQLQQAFNYIVKGQSYGGQYTMTSTYPALRGIMAWSINWDVLQNNYGFVNANRTYLDGLGAPAASARAAAPVASVQAAAAVPAGWGDFQMGLVSDNTNIINVRMKKALQENVKLNYRYAYVNNGVDPSSNALSWLFNQWGTDYSRNSQEMGLRPAYVIYMLQEEGGAAALKNNIRNADFMRKYFSSIRTVAEKSNGYKAIFVIEPDTWGYFLQNALEQGTTSDPRQVPATVSNLGAGYEHLAGLPNTLSGVAQGIIRTLRRYAPDSYNGLLMSFWSVNGNGVTGPPVADGAKGMVYWNQGDVTYSAQRNVEFANQLLPATGDRGDFIGVEKNGWSAGNWFVKQNRRDYYWNDTQNAKWVSWSKTLSQGVNLPLLGWQISIGHMGLPNTVNRYEDTFMPYFFTHKQEFFDAGFIGFLAGKGLADCTDFANLNGNSLESNGNAGDNGWFFEQLKAFDAGRPYLTGVTPPSVSITSPAAQSSFTAPASIEIAATAGAGTGGTITKVEFFQGTVKLGEDTSAPYIFTWTNVVAGSYSLTAKVTTATAATATSSAVAITVTVPNTNTPPVVNLMSPASGAAYTAAATVILGASASDNGVVTKVEFFQGTVKLGEDTSAPYAYTWSGVAAGNYSLTARATDNEGLSTTSAAVNITVTNPTGGCTGVPQYVENSGYVAGSQVQQGGSIYQCREWPYSGWCNGAAWAYGPGTGMYWQDAWVLKGACGAQQRVATAEAFVAADAAITVYPNPGESNRVNVVTIDFTQDAGDVSVHVMKADGAQLIHRKYQGVQRSLQVEVPALPVGLYLIRVGAGAQSGLLRYLVR</sequence>
<dbReference type="Gene3D" id="3.20.20.80">
    <property type="entry name" value="Glycosidases"/>
    <property type="match status" value="1"/>
</dbReference>
<feature type="domain" description="GH18" evidence="7">
    <location>
        <begin position="455"/>
        <end position="790"/>
    </location>
</feature>
<dbReference type="InterPro" id="IPR017853">
    <property type="entry name" value="GH"/>
</dbReference>
<evidence type="ECO:0000256" key="2">
    <source>
        <dbReference type="ARBA" id="ARBA00012729"/>
    </source>
</evidence>
<dbReference type="PROSITE" id="PS51910">
    <property type="entry name" value="GH18_2"/>
    <property type="match status" value="1"/>
</dbReference>
<dbReference type="GO" id="GO:0005576">
    <property type="term" value="C:extracellular region"/>
    <property type="evidence" value="ECO:0007669"/>
    <property type="project" value="InterPro"/>
</dbReference>
<protein>
    <recommendedName>
        <fullName evidence="2">chitinase</fullName>
        <ecNumber evidence="2">3.2.1.14</ecNumber>
    </recommendedName>
</protein>
<reference evidence="8 9" key="1">
    <citation type="submission" date="2021-05" db="EMBL/GenBank/DDBJ databases">
        <title>A Polyphasic approach of four new species of the genus Ohtaekwangia: Ohtaekwangia histidinii sp. nov., Ohtaekwangia cretensis sp. nov., Ohtaekwangia indiensis sp. nov., Ohtaekwangia reichenbachii sp. nov. from diverse environment.</title>
        <authorList>
            <person name="Octaviana S."/>
        </authorList>
    </citation>
    <scope>NUCLEOTIDE SEQUENCE [LARGE SCALE GENOMIC DNA]</scope>
    <source>
        <strain evidence="8 9">PWU5</strain>
    </source>
</reference>